<proteinExistence type="predicted"/>
<evidence type="ECO:0000313" key="2">
    <source>
        <dbReference type="Proteomes" id="UP000271098"/>
    </source>
</evidence>
<organism evidence="3">
    <name type="scientific">Gongylonema pulchrum</name>
    <dbReference type="NCBI Taxonomy" id="637853"/>
    <lineage>
        <taxon>Eukaryota</taxon>
        <taxon>Metazoa</taxon>
        <taxon>Ecdysozoa</taxon>
        <taxon>Nematoda</taxon>
        <taxon>Chromadorea</taxon>
        <taxon>Rhabditida</taxon>
        <taxon>Spirurina</taxon>
        <taxon>Spiruromorpha</taxon>
        <taxon>Spiruroidea</taxon>
        <taxon>Gongylonematidae</taxon>
        <taxon>Gongylonema</taxon>
    </lineage>
</organism>
<keyword evidence="2" id="KW-1185">Reference proteome</keyword>
<gene>
    <name evidence="1" type="ORF">GPUH_LOCUS6274</name>
</gene>
<dbReference type="AlphaFoldDB" id="A0A183DC30"/>
<evidence type="ECO:0000313" key="3">
    <source>
        <dbReference type="WBParaSite" id="GPUH_0000628001-mRNA-1"/>
    </source>
</evidence>
<reference evidence="3" key="1">
    <citation type="submission" date="2016-06" db="UniProtKB">
        <authorList>
            <consortium name="WormBaseParasite"/>
        </authorList>
    </citation>
    <scope>IDENTIFICATION</scope>
</reference>
<reference evidence="1 2" key="2">
    <citation type="submission" date="2018-11" db="EMBL/GenBank/DDBJ databases">
        <authorList>
            <consortium name="Pathogen Informatics"/>
        </authorList>
    </citation>
    <scope>NUCLEOTIDE SEQUENCE [LARGE SCALE GENOMIC DNA]</scope>
</reference>
<evidence type="ECO:0000313" key="1">
    <source>
        <dbReference type="EMBL" id="VDK54089.1"/>
    </source>
</evidence>
<dbReference type="WBParaSite" id="GPUH_0000628001-mRNA-1">
    <property type="protein sequence ID" value="GPUH_0000628001-mRNA-1"/>
    <property type="gene ID" value="GPUH_0000628001"/>
</dbReference>
<dbReference type="OrthoDB" id="269919at2759"/>
<protein>
    <submittedName>
        <fullName evidence="3">TPR_REGION domain-containing protein</fullName>
    </submittedName>
</protein>
<sequence>MFHHFDCSVFSFRMALLLDPSDRYVIFNFGSALYQINSRMRRFGDKLAMDDLRRKYADCRIRGLLEESGRHFATCVLRLPDGDVDKWRCHYFLAKIAEKRNDKLENIFFHYHESARQLEAAGVQYPNRISLKKQEHAEAIEVNTSKFYFHSHILSLKRILLLDPGFIFVVYRTNVSGIL</sequence>
<dbReference type="Proteomes" id="UP000271098">
    <property type="component" value="Unassembled WGS sequence"/>
</dbReference>
<accession>A0A183DC30</accession>
<name>A0A183DC30_9BILA</name>
<dbReference type="EMBL" id="UYRT01014526">
    <property type="protein sequence ID" value="VDK54089.1"/>
    <property type="molecule type" value="Genomic_DNA"/>
</dbReference>